<dbReference type="EMBL" id="JALJAT010000007">
    <property type="protein sequence ID" value="KAK4468106.1"/>
    <property type="molecule type" value="Genomic_DNA"/>
</dbReference>
<evidence type="ECO:0000313" key="3">
    <source>
        <dbReference type="Proteomes" id="UP001292079"/>
    </source>
</evidence>
<evidence type="ECO:0000256" key="1">
    <source>
        <dbReference type="SAM" id="Phobius"/>
    </source>
</evidence>
<keyword evidence="1" id="KW-0812">Transmembrane</keyword>
<proteinExistence type="predicted"/>
<name>A0AAE1Z5R1_SCHME</name>
<comment type="caution">
    <text evidence="2">The sequence shown here is derived from an EMBL/GenBank/DDBJ whole genome shotgun (WGS) entry which is preliminary data.</text>
</comment>
<organism evidence="2 3">
    <name type="scientific">Schistosoma mekongi</name>
    <name type="common">Parasitic worm</name>
    <dbReference type="NCBI Taxonomy" id="38744"/>
    <lineage>
        <taxon>Eukaryota</taxon>
        <taxon>Metazoa</taxon>
        <taxon>Spiralia</taxon>
        <taxon>Lophotrochozoa</taxon>
        <taxon>Platyhelminthes</taxon>
        <taxon>Trematoda</taxon>
        <taxon>Digenea</taxon>
        <taxon>Strigeidida</taxon>
        <taxon>Schistosomatoidea</taxon>
        <taxon>Schistosomatidae</taxon>
        <taxon>Schistosoma</taxon>
    </lineage>
</organism>
<reference evidence="2" key="1">
    <citation type="submission" date="2022-04" db="EMBL/GenBank/DDBJ databases">
        <authorList>
            <person name="Xu L."/>
            <person name="Lv Z."/>
        </authorList>
    </citation>
    <scope>NUCLEOTIDE SEQUENCE</scope>
    <source>
        <strain evidence="2">LV_2022a</strain>
    </source>
</reference>
<keyword evidence="3" id="KW-1185">Reference proteome</keyword>
<protein>
    <recommendedName>
        <fullName evidence="4">GPI mannosyltransferase 1</fullName>
    </recommendedName>
</protein>
<feature type="transmembrane region" description="Helical" evidence="1">
    <location>
        <begin position="15"/>
        <end position="38"/>
    </location>
</feature>
<dbReference type="AlphaFoldDB" id="A0AAE1Z5R1"/>
<gene>
    <name evidence="2" type="ORF">MN116_008275</name>
</gene>
<keyword evidence="1" id="KW-1133">Transmembrane helix</keyword>
<dbReference type="Pfam" id="PF06728">
    <property type="entry name" value="PIG-U"/>
    <property type="match status" value="1"/>
</dbReference>
<feature type="transmembrane region" description="Helical" evidence="1">
    <location>
        <begin position="95"/>
        <end position="113"/>
    </location>
</feature>
<evidence type="ECO:0000313" key="2">
    <source>
        <dbReference type="EMBL" id="KAK4468106.1"/>
    </source>
</evidence>
<accession>A0AAE1Z5R1</accession>
<reference evidence="2" key="2">
    <citation type="journal article" date="2023" name="Infect Dis Poverty">
        <title>Chromosome-scale genome of the human blood fluke Schistosoma mekongi and its implications for public health.</title>
        <authorList>
            <person name="Zhou M."/>
            <person name="Xu L."/>
            <person name="Xu D."/>
            <person name="Chen W."/>
            <person name="Khan J."/>
            <person name="Hu Y."/>
            <person name="Huang H."/>
            <person name="Wei H."/>
            <person name="Zhang Y."/>
            <person name="Chusongsang P."/>
            <person name="Tanasarnprasert K."/>
            <person name="Hu X."/>
            <person name="Limpanont Y."/>
            <person name="Lv Z."/>
        </authorList>
    </citation>
    <scope>NUCLEOTIDE SEQUENCE</scope>
    <source>
        <strain evidence="2">LV_2022a</strain>
    </source>
</reference>
<sequence length="114" mass="12829">MLQGLSVIWYSLNPYSVLISAAQSTIIIYNIIFLWINISICKGQLILAAILCAVGCYIRIYPGYLIFAVLAAVYFQSSKKSQTITTRLSNLLPPLVAFTVNIWYAFIFLADFIH</sequence>
<keyword evidence="1" id="KW-0472">Membrane</keyword>
<dbReference type="Proteomes" id="UP001292079">
    <property type="component" value="Unassembled WGS sequence"/>
</dbReference>
<feature type="transmembrane region" description="Helical" evidence="1">
    <location>
        <begin position="45"/>
        <end position="75"/>
    </location>
</feature>
<evidence type="ECO:0008006" key="4">
    <source>
        <dbReference type="Google" id="ProtNLM"/>
    </source>
</evidence>